<gene>
    <name evidence="2" type="ORF">LSH36_89g04064</name>
</gene>
<proteinExistence type="predicted"/>
<dbReference type="AlphaFoldDB" id="A0AAD9NAI6"/>
<comment type="caution">
    <text evidence="2">The sequence shown here is derived from an EMBL/GenBank/DDBJ whole genome shotgun (WGS) entry which is preliminary data.</text>
</comment>
<sequence>MRRWWCDSGCESSGGGGLSGSGGDGGSGCGSIGGGSSGIGGGCDGCGDALKIAQIKEKDTEDVVKRICAQEGDRYAG</sequence>
<name>A0AAD9NAI6_9ANNE</name>
<dbReference type="Proteomes" id="UP001208570">
    <property type="component" value="Unassembled WGS sequence"/>
</dbReference>
<feature type="compositionally biased region" description="Low complexity" evidence="1">
    <location>
        <begin position="1"/>
        <end position="11"/>
    </location>
</feature>
<evidence type="ECO:0000313" key="2">
    <source>
        <dbReference type="EMBL" id="KAK2162940.1"/>
    </source>
</evidence>
<evidence type="ECO:0000256" key="1">
    <source>
        <dbReference type="SAM" id="MobiDB-lite"/>
    </source>
</evidence>
<keyword evidence="3" id="KW-1185">Reference proteome</keyword>
<feature type="compositionally biased region" description="Gly residues" evidence="1">
    <location>
        <begin position="12"/>
        <end position="25"/>
    </location>
</feature>
<accession>A0AAD9NAI6</accession>
<protein>
    <submittedName>
        <fullName evidence="2">Uncharacterized protein</fullName>
    </submittedName>
</protein>
<reference evidence="2" key="1">
    <citation type="journal article" date="2023" name="Mol. Biol. Evol.">
        <title>Third-Generation Sequencing Reveals the Adaptive Role of the Epigenome in Three Deep-Sea Polychaetes.</title>
        <authorList>
            <person name="Perez M."/>
            <person name="Aroh O."/>
            <person name="Sun Y."/>
            <person name="Lan Y."/>
            <person name="Juniper S.K."/>
            <person name="Young C.R."/>
            <person name="Angers B."/>
            <person name="Qian P.Y."/>
        </authorList>
    </citation>
    <scope>NUCLEOTIDE SEQUENCE</scope>
    <source>
        <strain evidence="2">P08H-3</strain>
    </source>
</reference>
<evidence type="ECO:0000313" key="3">
    <source>
        <dbReference type="Proteomes" id="UP001208570"/>
    </source>
</evidence>
<dbReference type="EMBL" id="JAODUP010000089">
    <property type="protein sequence ID" value="KAK2162940.1"/>
    <property type="molecule type" value="Genomic_DNA"/>
</dbReference>
<organism evidence="2 3">
    <name type="scientific">Paralvinella palmiformis</name>
    <dbReference type="NCBI Taxonomy" id="53620"/>
    <lineage>
        <taxon>Eukaryota</taxon>
        <taxon>Metazoa</taxon>
        <taxon>Spiralia</taxon>
        <taxon>Lophotrochozoa</taxon>
        <taxon>Annelida</taxon>
        <taxon>Polychaeta</taxon>
        <taxon>Sedentaria</taxon>
        <taxon>Canalipalpata</taxon>
        <taxon>Terebellida</taxon>
        <taxon>Terebelliformia</taxon>
        <taxon>Alvinellidae</taxon>
        <taxon>Paralvinella</taxon>
    </lineage>
</organism>
<feature type="region of interest" description="Disordered" evidence="1">
    <location>
        <begin position="1"/>
        <end position="25"/>
    </location>
</feature>